<proteinExistence type="predicted"/>
<feature type="region of interest" description="Disordered" evidence="1">
    <location>
        <begin position="69"/>
        <end position="101"/>
    </location>
</feature>
<evidence type="ECO:0000313" key="3">
    <source>
        <dbReference type="Proteomes" id="UP000730481"/>
    </source>
</evidence>
<sequence length="1299" mass="146479">MPLETICALSGRFNVWCGNLAATERGINSLTYRLRRQDVLELNFGKALLDLDSELKESLDIVSGVRLPYEEQLRPEEPGEAGSSDDTSDTSSETTNSPQTELSVRLSGVMDILDKLDKMGFHIRGINVDESSVRSGLGGHSEVVDATEEESSHREFVFDHLNALRQERTTSSSSRSHFIQRLISSVTLRKRHLQYLLCNAERSTLHTSAGIVQTLGEPESGPLARYPIVDVAKKIEGYSQSLSSIDDSLPFPEPPLEARMGLKFMCFYCYELLPSDIGTGYKWKAHILQDIRPYICTYDNCPAAPRLFGSKHDWIRHEEAEYRQRWSCPDHPHFIYASPDGLTAHLTLSHSGQYKESDVDELVKVCAFESVDDRLLCPVCLQKPSSDEDLTNHLATHLEEIALSTLPIMQSEDSGDADSVLEQLSALFSLPDALSPATELLPTYERKGPNEELLDFVYLANLCQAEIWRARNICKNLPLVHVPAVPETGRTIRTTAGLLEDVSTHLEKIGTQSDSILYSVTIGSSLNFAFRCLGWIWRKISISFGRHYSVPDLHWLLIYHDIVQGAALPEVFQQSSNLLYEIKKYFTTKPPDEEWVLWRIDRAVNDLAALMGPEQTEGQVWAQLAFETYEELKLLHYLLVVLKPHASSSTGLDPATGHLHGEEMELFTADLEGFEKLGVFVDHATGMVLFEWTRRDNKDNYFCPTWIFIAKPEEAFSMKLTIDKNLVRLHDVTCIYFTSKERVPVANDIDQYIQFLDIEKRIQLLEDRILSPASQAQLAPAQLPALDHQEQTQQQQPENLADPTTEGREPVFEVQIPLSHTANANHVFSWGLVQELLSENNRDQDGLQAYTDATEVFFRQRQGSNHPSTTSQPIVSWRLYDNSSLSGSSREDVVSRLQDLIHLYFTHVNIFFPLLLKNDILGILERVTATELYEDGETRIVGMPEYGLLLVVLCLALLSSSCQSDISIEKSHGHPQASSIGSNIQEQQLRSKLWDKARLVLGYISTDMSLAAAQASMLASIYMGASGMVAETFHWAHATAVKCESMAQSYARSDTVPDAFRRLYWISFIYECDFISEISITSPSGIARYEDKIPYPAFTTEKHPISPSILESSESSSNRSQEELVAFQITTNSAIRRFLNTVNSVVYDDKEQFRTRRSNYASWLLRISEDLWSHHSAIYRNLPEFLLTNSSQDIPMTGTDTNSPASLQSPTARIQGIPVGNNSWNILRLKGRYYAGQYIIHRPFIEFIILNIDNIETHPCKEAVLKRSKSCLDGCMGFIKVFDVETVNSLTCLFPTGMV</sequence>
<dbReference type="PANTHER" id="PTHR47785:SF4">
    <property type="entry name" value="ZN(II)2CYS6 TRANSCRIPTION FACTOR (EUROFUNG)"/>
    <property type="match status" value="1"/>
</dbReference>
<dbReference type="InterPro" id="IPR053181">
    <property type="entry name" value="EcdB-like_regulator"/>
</dbReference>
<reference evidence="2" key="1">
    <citation type="journal article" date="2017" name="Mycologia">
        <title>Fusarium algeriense, sp. nov., a novel toxigenic crown rot pathogen of durum wheat from Algeria is nested in the Fusarium burgessii species complex.</title>
        <authorList>
            <person name="Laraba I."/>
            <person name="Keddad A."/>
            <person name="Boureghda H."/>
            <person name="Abdallah N."/>
            <person name="Vaughan M.M."/>
            <person name="Proctor R.H."/>
            <person name="Busman M."/>
            <person name="O'Donnell K."/>
        </authorList>
    </citation>
    <scope>NUCLEOTIDE SEQUENCE</scope>
    <source>
        <strain evidence="2">NRRL 25174</strain>
    </source>
</reference>
<dbReference type="Proteomes" id="UP000730481">
    <property type="component" value="Unassembled WGS sequence"/>
</dbReference>
<feature type="region of interest" description="Disordered" evidence="1">
    <location>
        <begin position="780"/>
        <end position="806"/>
    </location>
</feature>
<accession>A0A9P5AHI7</accession>
<comment type="caution">
    <text evidence="2">The sequence shown here is derived from an EMBL/GenBank/DDBJ whole genome shotgun (WGS) entry which is preliminary data.</text>
</comment>
<dbReference type="OrthoDB" id="10261408at2759"/>
<dbReference type="EMBL" id="PVQB02000369">
    <property type="protein sequence ID" value="KAF4338062.1"/>
    <property type="molecule type" value="Genomic_DNA"/>
</dbReference>
<dbReference type="CDD" id="cd12148">
    <property type="entry name" value="fungal_TF_MHR"/>
    <property type="match status" value="1"/>
</dbReference>
<gene>
    <name evidence="2" type="ORF">FBEOM_8067</name>
</gene>
<feature type="compositionally biased region" description="Low complexity" evidence="1">
    <location>
        <begin position="780"/>
        <end position="796"/>
    </location>
</feature>
<dbReference type="PANTHER" id="PTHR47785">
    <property type="entry name" value="ZN(II)2CYS6 TRANSCRIPTION FACTOR (EUROFUNG)-RELATED-RELATED"/>
    <property type="match status" value="1"/>
</dbReference>
<name>A0A9P5AHI7_9HYPO</name>
<evidence type="ECO:0000256" key="1">
    <source>
        <dbReference type="SAM" id="MobiDB-lite"/>
    </source>
</evidence>
<reference evidence="2" key="2">
    <citation type="submission" date="2020-02" db="EMBL/GenBank/DDBJ databases">
        <title>Identification and distribution of gene clusters putatively required for synthesis of sphingolipid metabolism inhibitors in phylogenetically diverse species of the filamentous fungus Fusarium.</title>
        <authorList>
            <person name="Kim H.-S."/>
            <person name="Busman M."/>
            <person name="Brown D.W."/>
            <person name="Divon H."/>
            <person name="Uhlig S."/>
            <person name="Proctor R.H."/>
        </authorList>
    </citation>
    <scope>NUCLEOTIDE SEQUENCE</scope>
    <source>
        <strain evidence="2">NRRL 25174</strain>
    </source>
</reference>
<evidence type="ECO:0000313" key="2">
    <source>
        <dbReference type="EMBL" id="KAF4338062.1"/>
    </source>
</evidence>
<protein>
    <submittedName>
        <fullName evidence="2">3-oxoacyl- reductase</fullName>
    </submittedName>
</protein>
<organism evidence="2 3">
    <name type="scientific">Fusarium beomiforme</name>
    <dbReference type="NCBI Taxonomy" id="44412"/>
    <lineage>
        <taxon>Eukaryota</taxon>
        <taxon>Fungi</taxon>
        <taxon>Dikarya</taxon>
        <taxon>Ascomycota</taxon>
        <taxon>Pezizomycotina</taxon>
        <taxon>Sordariomycetes</taxon>
        <taxon>Hypocreomycetidae</taxon>
        <taxon>Hypocreales</taxon>
        <taxon>Nectriaceae</taxon>
        <taxon>Fusarium</taxon>
        <taxon>Fusarium burgessii species complex</taxon>
    </lineage>
</organism>
<keyword evidence="3" id="KW-1185">Reference proteome</keyword>